<dbReference type="Proteomes" id="UP001500967">
    <property type="component" value="Unassembled WGS sequence"/>
</dbReference>
<reference evidence="2" key="1">
    <citation type="journal article" date="2019" name="Int. J. Syst. Evol. Microbiol.">
        <title>The Global Catalogue of Microorganisms (GCM) 10K type strain sequencing project: providing services to taxonomists for standard genome sequencing and annotation.</title>
        <authorList>
            <consortium name="The Broad Institute Genomics Platform"/>
            <consortium name="The Broad Institute Genome Sequencing Center for Infectious Disease"/>
            <person name="Wu L."/>
            <person name="Ma J."/>
        </authorList>
    </citation>
    <scope>NUCLEOTIDE SEQUENCE [LARGE SCALE GENOMIC DNA]</scope>
    <source>
        <strain evidence="2">JCM 10425</strain>
    </source>
</reference>
<organism evidence="1 2">
    <name type="scientific">Cryptosporangium japonicum</name>
    <dbReference type="NCBI Taxonomy" id="80872"/>
    <lineage>
        <taxon>Bacteria</taxon>
        <taxon>Bacillati</taxon>
        <taxon>Actinomycetota</taxon>
        <taxon>Actinomycetes</taxon>
        <taxon>Cryptosporangiales</taxon>
        <taxon>Cryptosporangiaceae</taxon>
        <taxon>Cryptosporangium</taxon>
    </lineage>
</organism>
<keyword evidence="2" id="KW-1185">Reference proteome</keyword>
<evidence type="ECO:0008006" key="3">
    <source>
        <dbReference type="Google" id="ProtNLM"/>
    </source>
</evidence>
<comment type="caution">
    <text evidence="1">The sequence shown here is derived from an EMBL/GenBank/DDBJ whole genome shotgun (WGS) entry which is preliminary data.</text>
</comment>
<evidence type="ECO:0000313" key="2">
    <source>
        <dbReference type="Proteomes" id="UP001500967"/>
    </source>
</evidence>
<proteinExistence type="predicted"/>
<sequence length="133" mass="14393">MRNMADELDLVLQPMIHVNDVGATVAMFEALGGELVQGSRDGDWVQIRIGGAEIGLLAHPPNPAQGEGVVELNFESKSRLEDVEQVARSRGIEIARAASDEQFGRQLQLRTPDGLLVKINEIDGDFVTGSGRD</sequence>
<protein>
    <recommendedName>
        <fullName evidence="3">VOC domain-containing protein</fullName>
    </recommendedName>
</protein>
<gene>
    <name evidence="1" type="ORF">GCM10009539_02670</name>
</gene>
<dbReference type="Gene3D" id="3.10.180.10">
    <property type="entry name" value="2,3-Dihydroxybiphenyl 1,2-Dioxygenase, domain 1"/>
    <property type="match status" value="1"/>
</dbReference>
<dbReference type="EMBL" id="BAAAGX010000002">
    <property type="protein sequence ID" value="GAA0220916.1"/>
    <property type="molecule type" value="Genomic_DNA"/>
</dbReference>
<dbReference type="InterPro" id="IPR029068">
    <property type="entry name" value="Glyas_Bleomycin-R_OHBP_Dase"/>
</dbReference>
<name>A0ABP3D1G0_9ACTN</name>
<accession>A0ABP3D1G0</accession>
<dbReference type="SUPFAM" id="SSF54593">
    <property type="entry name" value="Glyoxalase/Bleomycin resistance protein/Dihydroxybiphenyl dioxygenase"/>
    <property type="match status" value="1"/>
</dbReference>
<evidence type="ECO:0000313" key="1">
    <source>
        <dbReference type="EMBL" id="GAA0220916.1"/>
    </source>
</evidence>